<protein>
    <submittedName>
        <fullName evidence="1">Uncharacterized protein</fullName>
    </submittedName>
</protein>
<name>A0ACB8EFX6_9SAUR</name>
<evidence type="ECO:0000313" key="2">
    <source>
        <dbReference type="Proteomes" id="UP000827872"/>
    </source>
</evidence>
<gene>
    <name evidence="1" type="ORF">K3G42_004575</name>
</gene>
<sequence>MADEQSIVGDQALVDQEEDPGKKMNEQNYKQTECFKRGGKASPHIIHSGRKIRKRVMALQVKQEPEEKLPQSKKTLEFPKWNQTYWSNHQLTDPMTPWEDIKAFLAHFEGADEASQWLTHLVPSLGDAEEALHRLDVRESFGKMKAAILQGEATCREWQRQRFRHFRYEEAEGPRENLWLFEDGSISRPKDKQLDSKHILLNREPKEEGFTDNTSFHGKLGKILA</sequence>
<dbReference type="Proteomes" id="UP000827872">
    <property type="component" value="Linkage Group LG03"/>
</dbReference>
<keyword evidence="2" id="KW-1185">Reference proteome</keyword>
<evidence type="ECO:0000313" key="1">
    <source>
        <dbReference type="EMBL" id="KAH7991313.1"/>
    </source>
</evidence>
<comment type="caution">
    <text evidence="1">The sequence shown here is derived from an EMBL/GenBank/DDBJ whole genome shotgun (WGS) entry which is preliminary data.</text>
</comment>
<reference evidence="1" key="1">
    <citation type="submission" date="2021-08" db="EMBL/GenBank/DDBJ databases">
        <title>The first chromosome-level gecko genome reveals the dynamic sex chromosomes of Neotropical dwarf geckos (Sphaerodactylidae: Sphaerodactylus).</title>
        <authorList>
            <person name="Pinto B.J."/>
            <person name="Keating S.E."/>
            <person name="Gamble T."/>
        </authorList>
    </citation>
    <scope>NUCLEOTIDE SEQUENCE</scope>
    <source>
        <strain evidence="1">TG3544</strain>
    </source>
</reference>
<proteinExistence type="predicted"/>
<dbReference type="EMBL" id="CM037616">
    <property type="protein sequence ID" value="KAH7991313.1"/>
    <property type="molecule type" value="Genomic_DNA"/>
</dbReference>
<organism evidence="1 2">
    <name type="scientific">Sphaerodactylus townsendi</name>
    <dbReference type="NCBI Taxonomy" id="933632"/>
    <lineage>
        <taxon>Eukaryota</taxon>
        <taxon>Metazoa</taxon>
        <taxon>Chordata</taxon>
        <taxon>Craniata</taxon>
        <taxon>Vertebrata</taxon>
        <taxon>Euteleostomi</taxon>
        <taxon>Lepidosauria</taxon>
        <taxon>Squamata</taxon>
        <taxon>Bifurcata</taxon>
        <taxon>Gekkota</taxon>
        <taxon>Sphaerodactylidae</taxon>
        <taxon>Sphaerodactylus</taxon>
    </lineage>
</organism>
<accession>A0ACB8EFX6</accession>